<evidence type="ECO:0000313" key="1">
    <source>
        <dbReference type="EMBL" id="MYN04955.1"/>
    </source>
</evidence>
<dbReference type="EMBL" id="WWCJ01000023">
    <property type="protein sequence ID" value="MYN04955.1"/>
    <property type="molecule type" value="Genomic_DNA"/>
</dbReference>
<dbReference type="AlphaFoldDB" id="A0A6N9HQI0"/>
<accession>A0A6N9HQI0</accession>
<name>A0A6N9HQI0_9BURK</name>
<gene>
    <name evidence="1" type="ORF">GTP41_22935</name>
</gene>
<reference evidence="1 2" key="1">
    <citation type="submission" date="2019-12" db="EMBL/GenBank/DDBJ databases">
        <title>Novel species isolated from a subtropical stream in China.</title>
        <authorList>
            <person name="Lu H."/>
        </authorList>
    </citation>
    <scope>NUCLEOTIDE SEQUENCE [LARGE SCALE GENOMIC DNA]</scope>
    <source>
        <strain evidence="1 2">DS3</strain>
    </source>
</reference>
<dbReference type="RefSeq" id="WP_161027910.1">
    <property type="nucleotide sequence ID" value="NZ_WWCJ01000023.1"/>
</dbReference>
<feature type="non-terminal residue" evidence="1">
    <location>
        <position position="61"/>
    </location>
</feature>
<dbReference type="Proteomes" id="UP000448575">
    <property type="component" value="Unassembled WGS sequence"/>
</dbReference>
<protein>
    <submittedName>
        <fullName evidence="1">Uncharacterized protein</fullName>
    </submittedName>
</protein>
<keyword evidence="2" id="KW-1185">Reference proteome</keyword>
<organism evidence="1 2">
    <name type="scientific">Pseudoduganella guangdongensis</name>
    <dbReference type="NCBI Taxonomy" id="2692179"/>
    <lineage>
        <taxon>Bacteria</taxon>
        <taxon>Pseudomonadati</taxon>
        <taxon>Pseudomonadota</taxon>
        <taxon>Betaproteobacteria</taxon>
        <taxon>Burkholderiales</taxon>
        <taxon>Oxalobacteraceae</taxon>
        <taxon>Telluria group</taxon>
        <taxon>Pseudoduganella</taxon>
    </lineage>
</organism>
<proteinExistence type="predicted"/>
<comment type="caution">
    <text evidence="1">The sequence shown here is derived from an EMBL/GenBank/DDBJ whole genome shotgun (WGS) entry which is preliminary data.</text>
</comment>
<evidence type="ECO:0000313" key="2">
    <source>
        <dbReference type="Proteomes" id="UP000448575"/>
    </source>
</evidence>
<sequence>MTALAWKWNRLRLMGAAEVAWRVRQLARRKAGALGFGLVPRPPAPTVERCGMPFLGGAAAP</sequence>